<gene>
    <name evidence="1" type="ORF">BS50DRAFT_641695</name>
</gene>
<dbReference type="AlphaFoldDB" id="A0A2T2MZ65"/>
<sequence length="122" mass="14289">MAPDFTKKDESLLCIIRTAIDELDRGTWTDTMAVYNQFAGFPRTVDGLKAKYNRMQEAKIEKRTKSPMWNDQKQEIYRLLQETKPMEMDMCKWVFSLPFHGGWHDCESRFDEDDFDPVPGAG</sequence>
<dbReference type="EMBL" id="KZ678320">
    <property type="protein sequence ID" value="PSN58540.1"/>
    <property type="molecule type" value="Genomic_DNA"/>
</dbReference>
<reference evidence="1 2" key="1">
    <citation type="journal article" date="2018" name="Front. Microbiol.">
        <title>Genome-Wide Analysis of Corynespora cassiicola Leaf Fall Disease Putative Effectors.</title>
        <authorList>
            <person name="Lopez D."/>
            <person name="Ribeiro S."/>
            <person name="Label P."/>
            <person name="Fumanal B."/>
            <person name="Venisse J.S."/>
            <person name="Kohler A."/>
            <person name="de Oliveira R.R."/>
            <person name="Labutti K."/>
            <person name="Lipzen A."/>
            <person name="Lail K."/>
            <person name="Bauer D."/>
            <person name="Ohm R.A."/>
            <person name="Barry K.W."/>
            <person name="Spatafora J."/>
            <person name="Grigoriev I.V."/>
            <person name="Martin F.M."/>
            <person name="Pujade-Renaud V."/>
        </authorList>
    </citation>
    <scope>NUCLEOTIDE SEQUENCE [LARGE SCALE GENOMIC DNA]</scope>
    <source>
        <strain evidence="1 2">Philippines</strain>
    </source>
</reference>
<organism evidence="1 2">
    <name type="scientific">Corynespora cassiicola Philippines</name>
    <dbReference type="NCBI Taxonomy" id="1448308"/>
    <lineage>
        <taxon>Eukaryota</taxon>
        <taxon>Fungi</taxon>
        <taxon>Dikarya</taxon>
        <taxon>Ascomycota</taxon>
        <taxon>Pezizomycotina</taxon>
        <taxon>Dothideomycetes</taxon>
        <taxon>Pleosporomycetidae</taxon>
        <taxon>Pleosporales</taxon>
        <taxon>Corynesporascaceae</taxon>
        <taxon>Corynespora</taxon>
    </lineage>
</organism>
<dbReference type="Proteomes" id="UP000240883">
    <property type="component" value="Unassembled WGS sequence"/>
</dbReference>
<evidence type="ECO:0000313" key="2">
    <source>
        <dbReference type="Proteomes" id="UP000240883"/>
    </source>
</evidence>
<name>A0A2T2MZ65_CORCC</name>
<evidence type="ECO:0000313" key="1">
    <source>
        <dbReference type="EMBL" id="PSN58540.1"/>
    </source>
</evidence>
<proteinExistence type="predicted"/>
<protein>
    <submittedName>
        <fullName evidence="1">Uncharacterized protein</fullName>
    </submittedName>
</protein>
<keyword evidence="2" id="KW-1185">Reference proteome</keyword>
<accession>A0A2T2MZ65</accession>